<name>A0A2M9ZPN7_9LEPT</name>
<dbReference type="EC" id="2.4.99.17" evidence="5"/>
<proteinExistence type="inferred from homology"/>
<evidence type="ECO:0000313" key="7">
    <source>
        <dbReference type="EMBL" id="PJZ74036.1"/>
    </source>
</evidence>
<dbReference type="GO" id="GO:0005737">
    <property type="term" value="C:cytoplasm"/>
    <property type="evidence" value="ECO:0007669"/>
    <property type="project" value="UniProtKB-SubCell"/>
</dbReference>
<keyword evidence="7" id="KW-0413">Isomerase</keyword>
<dbReference type="NCBIfam" id="NF001140">
    <property type="entry name" value="PRK00147.1"/>
    <property type="match status" value="1"/>
</dbReference>
<dbReference type="SUPFAM" id="SSF111337">
    <property type="entry name" value="QueA-like"/>
    <property type="match status" value="1"/>
</dbReference>
<dbReference type="RefSeq" id="WP_100712916.1">
    <property type="nucleotide sequence ID" value="NZ_NPDY01000002.1"/>
</dbReference>
<comment type="catalytic activity">
    <reaction evidence="5">
        <text>7-aminomethyl-7-carbaguanosine(34) in tRNA + S-adenosyl-L-methionine = epoxyqueuosine(34) in tRNA + adenine + L-methionine + 2 H(+)</text>
        <dbReference type="Rhea" id="RHEA:32155"/>
        <dbReference type="Rhea" id="RHEA-COMP:10342"/>
        <dbReference type="Rhea" id="RHEA-COMP:18582"/>
        <dbReference type="ChEBI" id="CHEBI:15378"/>
        <dbReference type="ChEBI" id="CHEBI:16708"/>
        <dbReference type="ChEBI" id="CHEBI:57844"/>
        <dbReference type="ChEBI" id="CHEBI:59789"/>
        <dbReference type="ChEBI" id="CHEBI:82833"/>
        <dbReference type="ChEBI" id="CHEBI:194443"/>
        <dbReference type="EC" id="2.4.99.17"/>
    </reaction>
</comment>
<evidence type="ECO:0000313" key="6">
    <source>
        <dbReference type="EMBL" id="PJZ70913.1"/>
    </source>
</evidence>
<keyword evidence="1 5" id="KW-0963">Cytoplasm</keyword>
<accession>A0A2M9ZPN7</accession>
<dbReference type="AlphaFoldDB" id="A0A2M9ZPN7"/>
<organism evidence="7 9">
    <name type="scientific">Leptospira perolatii</name>
    <dbReference type="NCBI Taxonomy" id="2023191"/>
    <lineage>
        <taxon>Bacteria</taxon>
        <taxon>Pseudomonadati</taxon>
        <taxon>Spirochaetota</taxon>
        <taxon>Spirochaetia</taxon>
        <taxon>Leptospirales</taxon>
        <taxon>Leptospiraceae</taxon>
        <taxon>Leptospira</taxon>
    </lineage>
</organism>
<dbReference type="Proteomes" id="UP000231990">
    <property type="component" value="Unassembled WGS sequence"/>
</dbReference>
<gene>
    <name evidence="5" type="primary">queA</name>
    <name evidence="6" type="ORF">CH360_03600</name>
    <name evidence="7" type="ORF">CH373_06740</name>
</gene>
<dbReference type="Gene3D" id="3.40.1780.10">
    <property type="entry name" value="QueA-like"/>
    <property type="match status" value="2"/>
</dbReference>
<dbReference type="UniPathway" id="UPA00392"/>
<evidence type="ECO:0000256" key="2">
    <source>
        <dbReference type="ARBA" id="ARBA00022679"/>
    </source>
</evidence>
<keyword evidence="2 5" id="KW-0808">Transferase</keyword>
<keyword evidence="4 5" id="KW-0671">Queuosine biosynthesis</keyword>
<dbReference type="InterPro" id="IPR042118">
    <property type="entry name" value="QueA_dom1"/>
</dbReference>
<dbReference type="InterPro" id="IPR042119">
    <property type="entry name" value="QueA_dom2"/>
</dbReference>
<sequence length="353" mass="40159">MDFQELSDFQFELPEDQIAKNPASSRDQSKLLVLDRSNGEKLEEKSFDCILKYLVSGDVLVVNNTKVSKRRVYLLSSSGRRHEALFLGQDRNANWKALVRNSRKLKIGEILRDEKTGSISFILCGKEKENVLLSAPSEFTEETFDRIGQTPIPPYFKRESTEEDDIRYQTVYARGLGSVAAPTAGLHFTPELIKRCKDSGIQFLELELKVGYGTFQPLTEENFQSKSLHEESYFLPEQTASKLNQARAQNRRIISVGTTTLRVLETAYDPSLKMFRAGEGKSTLFLQPEDRIESSDGLITNFHLPQSSLLLLVCAFAKKEWVLSAYKYAISNHFRFFSYGDAMLILKTIQHPT</sequence>
<dbReference type="HAMAP" id="MF_00113">
    <property type="entry name" value="QueA"/>
    <property type="match status" value="1"/>
</dbReference>
<dbReference type="PANTHER" id="PTHR30307">
    <property type="entry name" value="S-ADENOSYLMETHIONINE:TRNA RIBOSYLTRANSFERASE-ISOMERASE"/>
    <property type="match status" value="1"/>
</dbReference>
<comment type="caution">
    <text evidence="7">The sequence shown here is derived from an EMBL/GenBank/DDBJ whole genome shotgun (WGS) entry which is preliminary data.</text>
</comment>
<comment type="similarity">
    <text evidence="5">Belongs to the QueA family.</text>
</comment>
<protein>
    <recommendedName>
        <fullName evidence="5">S-adenosylmethionine:tRNA ribosyltransferase-isomerase</fullName>
        <ecNumber evidence="5">2.4.99.17</ecNumber>
    </recommendedName>
    <alternativeName>
        <fullName evidence="5">Queuosine biosynthesis protein QueA</fullName>
    </alternativeName>
</protein>
<evidence type="ECO:0000256" key="1">
    <source>
        <dbReference type="ARBA" id="ARBA00022490"/>
    </source>
</evidence>
<reference evidence="8 9" key="1">
    <citation type="submission" date="2017-07" db="EMBL/GenBank/DDBJ databases">
        <title>Leptospira spp. isolated from tropical soils.</title>
        <authorList>
            <person name="Thibeaux R."/>
            <person name="Iraola G."/>
            <person name="Ferres I."/>
            <person name="Bierque E."/>
            <person name="Girault D."/>
            <person name="Soupe-Gilbert M.-E."/>
            <person name="Picardeau M."/>
            <person name="Goarant C."/>
        </authorList>
    </citation>
    <scope>NUCLEOTIDE SEQUENCE [LARGE SCALE GENOMIC DNA]</scope>
    <source>
        <strain evidence="7 9">FH1-B-B1</strain>
        <strain evidence="6 8">FH1-B-C1</strain>
    </source>
</reference>
<comment type="pathway">
    <text evidence="5">tRNA modification; tRNA-queuosine biosynthesis.</text>
</comment>
<keyword evidence="3 5" id="KW-0949">S-adenosyl-L-methionine</keyword>
<dbReference type="Gene3D" id="2.40.10.240">
    <property type="entry name" value="QueA-like"/>
    <property type="match status" value="1"/>
</dbReference>
<comment type="function">
    <text evidence="5">Transfers and isomerizes the ribose moiety from AdoMet to the 7-aminomethyl group of 7-deazaguanine (preQ1-tRNA) to give epoxyqueuosine (oQ-tRNA).</text>
</comment>
<evidence type="ECO:0000256" key="3">
    <source>
        <dbReference type="ARBA" id="ARBA00022691"/>
    </source>
</evidence>
<dbReference type="GO" id="GO:0051075">
    <property type="term" value="F:S-adenosylmethionine:tRNA ribosyltransferase-isomerase activity"/>
    <property type="evidence" value="ECO:0007669"/>
    <property type="project" value="UniProtKB-EC"/>
</dbReference>
<dbReference type="PANTHER" id="PTHR30307:SF0">
    <property type="entry name" value="S-ADENOSYLMETHIONINE:TRNA RIBOSYLTRANSFERASE-ISOMERASE"/>
    <property type="match status" value="1"/>
</dbReference>
<keyword evidence="8" id="KW-1185">Reference proteome</keyword>
<evidence type="ECO:0000256" key="4">
    <source>
        <dbReference type="ARBA" id="ARBA00022785"/>
    </source>
</evidence>
<dbReference type="EMBL" id="NPDZ01000003">
    <property type="protein sequence ID" value="PJZ74036.1"/>
    <property type="molecule type" value="Genomic_DNA"/>
</dbReference>
<dbReference type="Pfam" id="PF02547">
    <property type="entry name" value="Queuosine_synth"/>
    <property type="match status" value="1"/>
</dbReference>
<dbReference type="GO" id="GO:0008616">
    <property type="term" value="P:tRNA queuosine(34) biosynthetic process"/>
    <property type="evidence" value="ECO:0007669"/>
    <property type="project" value="UniProtKB-UniRule"/>
</dbReference>
<dbReference type="InterPro" id="IPR036100">
    <property type="entry name" value="QueA_sf"/>
</dbReference>
<dbReference type="NCBIfam" id="TIGR00113">
    <property type="entry name" value="queA"/>
    <property type="match status" value="1"/>
</dbReference>
<comment type="subunit">
    <text evidence="5">Monomer.</text>
</comment>
<dbReference type="EMBL" id="NPDY01000002">
    <property type="protein sequence ID" value="PJZ70913.1"/>
    <property type="molecule type" value="Genomic_DNA"/>
</dbReference>
<comment type="subcellular location">
    <subcellularLocation>
        <location evidence="5">Cytoplasm</location>
    </subcellularLocation>
</comment>
<dbReference type="Proteomes" id="UP000231962">
    <property type="component" value="Unassembled WGS sequence"/>
</dbReference>
<dbReference type="OrthoDB" id="9805933at2"/>
<dbReference type="InterPro" id="IPR003699">
    <property type="entry name" value="QueA"/>
</dbReference>
<evidence type="ECO:0000313" key="8">
    <source>
        <dbReference type="Proteomes" id="UP000231962"/>
    </source>
</evidence>
<evidence type="ECO:0000256" key="5">
    <source>
        <dbReference type="HAMAP-Rule" id="MF_00113"/>
    </source>
</evidence>
<evidence type="ECO:0000313" key="9">
    <source>
        <dbReference type="Proteomes" id="UP000231990"/>
    </source>
</evidence>